<reference evidence="4 5" key="1">
    <citation type="submission" date="2020-05" db="EMBL/GenBank/DDBJ databases">
        <title>FDA dAtabase for Regulatory Grade micrObial Sequences (FDA-ARGOS): Supporting development and validation of Infectious Disease Dx tests.</title>
        <authorList>
            <person name="Sproer C."/>
            <person name="Gronow S."/>
            <person name="Severitt S."/>
            <person name="Schroder I."/>
            <person name="Tallon L."/>
            <person name="Sadzewicz L."/>
            <person name="Zhao X."/>
            <person name="Vavikolanu K."/>
            <person name="Mehta A."/>
            <person name="Aluvathingal J."/>
            <person name="Nadendla S."/>
            <person name="Myers T."/>
            <person name="Yan Y."/>
            <person name="Sichtig H."/>
        </authorList>
    </citation>
    <scope>NUCLEOTIDE SEQUENCE [LARGE SCALE GENOMIC DNA]</scope>
    <source>
        <strain evidence="4 5">FDAARGOS_790</strain>
    </source>
</reference>
<dbReference type="GO" id="GO:0000160">
    <property type="term" value="P:phosphorelay signal transduction system"/>
    <property type="evidence" value="ECO:0007669"/>
    <property type="project" value="UniProtKB-KW"/>
</dbReference>
<keyword evidence="1" id="KW-0902">Two-component regulatory system</keyword>
<dbReference type="InterPro" id="IPR036641">
    <property type="entry name" value="HPT_dom_sf"/>
</dbReference>
<dbReference type="Gene3D" id="1.20.120.160">
    <property type="entry name" value="HPT domain"/>
    <property type="match status" value="1"/>
</dbReference>
<name>A0A7D4ILP4_9BURK</name>
<feature type="modified residue" description="Phosphohistidine" evidence="2">
    <location>
        <position position="74"/>
    </location>
</feature>
<dbReference type="AlphaFoldDB" id="A0A7D4ILP4"/>
<keyword evidence="5" id="KW-1185">Reference proteome</keyword>
<evidence type="ECO:0000313" key="5">
    <source>
        <dbReference type="Proteomes" id="UP000500970"/>
    </source>
</evidence>
<sequence>MKNPAAPALYPVQEASQAQAVAALRGELLAKVGNDLDIAAELALSLHLNHREDVSALLLAIKQERWTEVRRYAHRILNTAQLLGCGALVGLCVQVEEMLAREAGQTRAELLADYVQVVENLSVVLERVNRTF</sequence>
<feature type="domain" description="HPt" evidence="3">
    <location>
        <begin position="35"/>
        <end position="132"/>
    </location>
</feature>
<gene>
    <name evidence="4" type="ORF">FOC84_15315</name>
</gene>
<accession>A0A7D4ILP4</accession>
<protein>
    <submittedName>
        <fullName evidence="4">Hpt domain-containing protein</fullName>
    </submittedName>
</protein>
<dbReference type="KEGG" id="apes:FOC84_15315"/>
<dbReference type="EMBL" id="CP053985">
    <property type="protein sequence ID" value="QKH36244.1"/>
    <property type="molecule type" value="Genomic_DNA"/>
</dbReference>
<evidence type="ECO:0000256" key="2">
    <source>
        <dbReference type="PROSITE-ProRule" id="PRU00110"/>
    </source>
</evidence>
<proteinExistence type="predicted"/>
<evidence type="ECO:0000313" key="4">
    <source>
        <dbReference type="EMBL" id="QKH36244.1"/>
    </source>
</evidence>
<evidence type="ECO:0000256" key="1">
    <source>
        <dbReference type="ARBA" id="ARBA00023012"/>
    </source>
</evidence>
<dbReference type="InterPro" id="IPR008207">
    <property type="entry name" value="Sig_transdc_His_kin_Hpt_dom"/>
</dbReference>
<keyword evidence="2" id="KW-0597">Phosphoprotein</keyword>
<dbReference type="SUPFAM" id="SSF47226">
    <property type="entry name" value="Histidine-containing phosphotransfer domain, HPT domain"/>
    <property type="match status" value="1"/>
</dbReference>
<dbReference type="Pfam" id="PF01627">
    <property type="entry name" value="Hpt"/>
    <property type="match status" value="1"/>
</dbReference>
<dbReference type="PROSITE" id="PS50894">
    <property type="entry name" value="HPT"/>
    <property type="match status" value="1"/>
</dbReference>
<dbReference type="RefSeq" id="WP_173145154.1">
    <property type="nucleotide sequence ID" value="NZ_CP053985.1"/>
</dbReference>
<dbReference type="GO" id="GO:0004672">
    <property type="term" value="F:protein kinase activity"/>
    <property type="evidence" value="ECO:0007669"/>
    <property type="project" value="UniProtKB-ARBA"/>
</dbReference>
<evidence type="ECO:0000259" key="3">
    <source>
        <dbReference type="PROSITE" id="PS50894"/>
    </source>
</evidence>
<dbReference type="Proteomes" id="UP000500970">
    <property type="component" value="Chromosome"/>
</dbReference>
<organism evidence="4 5">
    <name type="scientific">Achromobacter pestifer</name>
    <dbReference type="NCBI Taxonomy" id="1353889"/>
    <lineage>
        <taxon>Bacteria</taxon>
        <taxon>Pseudomonadati</taxon>
        <taxon>Pseudomonadota</taxon>
        <taxon>Betaproteobacteria</taxon>
        <taxon>Burkholderiales</taxon>
        <taxon>Alcaligenaceae</taxon>
        <taxon>Achromobacter</taxon>
    </lineage>
</organism>